<organism evidence="1 2">
    <name type="scientific">Dallia pectoralis</name>
    <name type="common">Alaska blackfish</name>
    <dbReference type="NCBI Taxonomy" id="75939"/>
    <lineage>
        <taxon>Eukaryota</taxon>
        <taxon>Metazoa</taxon>
        <taxon>Chordata</taxon>
        <taxon>Craniata</taxon>
        <taxon>Vertebrata</taxon>
        <taxon>Euteleostomi</taxon>
        <taxon>Actinopterygii</taxon>
        <taxon>Neopterygii</taxon>
        <taxon>Teleostei</taxon>
        <taxon>Protacanthopterygii</taxon>
        <taxon>Esociformes</taxon>
        <taxon>Umbridae</taxon>
        <taxon>Dallia</taxon>
    </lineage>
</organism>
<keyword evidence="2" id="KW-1185">Reference proteome</keyword>
<evidence type="ECO:0000313" key="2">
    <source>
        <dbReference type="Proteomes" id="UP001157502"/>
    </source>
</evidence>
<protein>
    <submittedName>
        <fullName evidence="1">Uncharacterized protein</fullName>
    </submittedName>
</protein>
<gene>
    <name evidence="1" type="ORF">DPEC_G00307570</name>
</gene>
<reference evidence="1" key="1">
    <citation type="submission" date="2021-05" db="EMBL/GenBank/DDBJ databases">
        <authorList>
            <person name="Pan Q."/>
            <person name="Jouanno E."/>
            <person name="Zahm M."/>
            <person name="Klopp C."/>
            <person name="Cabau C."/>
            <person name="Louis A."/>
            <person name="Berthelot C."/>
            <person name="Parey E."/>
            <person name="Roest Crollius H."/>
            <person name="Montfort J."/>
            <person name="Robinson-Rechavi M."/>
            <person name="Bouchez O."/>
            <person name="Lampietro C."/>
            <person name="Lopez Roques C."/>
            <person name="Donnadieu C."/>
            <person name="Postlethwait J."/>
            <person name="Bobe J."/>
            <person name="Dillon D."/>
            <person name="Chandos A."/>
            <person name="von Hippel F."/>
            <person name="Guiguen Y."/>
        </authorList>
    </citation>
    <scope>NUCLEOTIDE SEQUENCE</scope>
    <source>
        <strain evidence="1">YG-Jan2019</strain>
    </source>
</reference>
<evidence type="ECO:0000313" key="1">
    <source>
        <dbReference type="EMBL" id="KAJ7989731.1"/>
    </source>
</evidence>
<comment type="caution">
    <text evidence="1">The sequence shown here is derived from an EMBL/GenBank/DDBJ whole genome shotgun (WGS) entry which is preliminary data.</text>
</comment>
<dbReference type="EMBL" id="CM055756">
    <property type="protein sequence ID" value="KAJ7989731.1"/>
    <property type="molecule type" value="Genomic_DNA"/>
</dbReference>
<accession>A0ACC2FEF4</accession>
<sequence length="113" mass="12877">MLPSDALLWNWPQEKQHGIDFVEKHTLIRASLLRVRRNTANAKADRHAAVFTEPQPVIMPLATSMRHRPFKGKSLRTPPPHRTPPPLPPLPFKRSPHPSSSPLAAPSDREHRR</sequence>
<dbReference type="Proteomes" id="UP001157502">
    <property type="component" value="Chromosome 29"/>
</dbReference>
<name>A0ACC2FEF4_DALPE</name>
<proteinExistence type="predicted"/>